<dbReference type="InterPro" id="IPR013120">
    <property type="entry name" value="FAR_NAD-bd"/>
</dbReference>
<sequence length="457" mass="52018">MARAKDTKIERRVYLLDEQQEPITELNTKGEIFVFVPQVSLGYLNRPSETEERFIHVGSALRGQEGSPVRLYRTGDLGEWRDRSGSLDYVGQADQQIKRSGNRVELGDIERTLEAHPQVHSCVVKQHLRSTSDLLIAYIIPSSSMRKNERQQIISWTKERLPPYMVPDQIKELEKFPLSTNGQVDRSLFHPETRERPSSDVHGNGTAKIGEQWLQSKLQESFDLIGHIMHHGIYGCIPAKLPFAMPTIRKVACFARGQGNLSAGCRIQKALEQFDLWDGSLGKIQKITVLEGGLGNNTLGLGEDQFQWLANWASVIFHLGARVNWCELYEGHFGANVVGTRNIIRLAGQGRRKVLHYVSVETWNVTGYMHKTKRVFEDEPLQPYLDSLPYGIGYAQSQWVANEMLHRARARRLPAAIYRPGFVIGDHQRALKNPDDFFARFIVGCTQSECFFYLPDQ</sequence>
<accession>A0A9W9KGX1</accession>
<dbReference type="Gene3D" id="3.30.300.30">
    <property type="match status" value="1"/>
</dbReference>
<dbReference type="Pfam" id="PF07993">
    <property type="entry name" value="NAD_binding_4"/>
    <property type="match status" value="1"/>
</dbReference>
<dbReference type="Proteomes" id="UP001141434">
    <property type="component" value="Unassembled WGS sequence"/>
</dbReference>
<dbReference type="OrthoDB" id="408177at2759"/>
<evidence type="ECO:0000313" key="6">
    <source>
        <dbReference type="Proteomes" id="UP001141434"/>
    </source>
</evidence>
<dbReference type="Gene3D" id="2.30.38.10">
    <property type="entry name" value="Luciferase, Domain 3"/>
    <property type="match status" value="1"/>
</dbReference>
<evidence type="ECO:0000259" key="3">
    <source>
        <dbReference type="Pfam" id="PF07993"/>
    </source>
</evidence>
<evidence type="ECO:0000256" key="2">
    <source>
        <dbReference type="ARBA" id="ARBA00022553"/>
    </source>
</evidence>
<dbReference type="InterPro" id="IPR036291">
    <property type="entry name" value="NAD(P)-bd_dom_sf"/>
</dbReference>
<reference evidence="5" key="2">
    <citation type="journal article" date="2023" name="IMA Fungus">
        <title>Comparative genomic study of the Penicillium genus elucidates a diverse pangenome and 15 lateral gene transfer events.</title>
        <authorList>
            <person name="Petersen C."/>
            <person name="Sorensen T."/>
            <person name="Nielsen M.R."/>
            <person name="Sondergaard T.E."/>
            <person name="Sorensen J.L."/>
            <person name="Fitzpatrick D.A."/>
            <person name="Frisvad J.C."/>
            <person name="Nielsen K.L."/>
        </authorList>
    </citation>
    <scope>NUCLEOTIDE SEQUENCE</scope>
    <source>
        <strain evidence="5">IBT 34128</strain>
    </source>
</reference>
<protein>
    <recommendedName>
        <fullName evidence="7">Thioester reductase (TE) domain-containing protein</fullName>
    </recommendedName>
</protein>
<comment type="caution">
    <text evidence="5">The sequence shown here is derived from an EMBL/GenBank/DDBJ whole genome shotgun (WGS) entry which is preliminary data.</text>
</comment>
<dbReference type="InterPro" id="IPR025110">
    <property type="entry name" value="AMP-bd_C"/>
</dbReference>
<dbReference type="EMBL" id="JAPMSZ010000004">
    <property type="protein sequence ID" value="KAJ5106094.1"/>
    <property type="molecule type" value="Genomic_DNA"/>
</dbReference>
<evidence type="ECO:0000313" key="5">
    <source>
        <dbReference type="EMBL" id="KAJ5106094.1"/>
    </source>
</evidence>
<gene>
    <name evidence="5" type="ORF">NUU61_003441</name>
</gene>
<dbReference type="SUPFAM" id="SSF56801">
    <property type="entry name" value="Acetyl-CoA synthetase-like"/>
    <property type="match status" value="1"/>
</dbReference>
<dbReference type="AlphaFoldDB" id="A0A9W9KGX1"/>
<organism evidence="5 6">
    <name type="scientific">Penicillium alfredii</name>
    <dbReference type="NCBI Taxonomy" id="1506179"/>
    <lineage>
        <taxon>Eukaryota</taxon>
        <taxon>Fungi</taxon>
        <taxon>Dikarya</taxon>
        <taxon>Ascomycota</taxon>
        <taxon>Pezizomycotina</taxon>
        <taxon>Eurotiomycetes</taxon>
        <taxon>Eurotiomycetidae</taxon>
        <taxon>Eurotiales</taxon>
        <taxon>Aspergillaceae</taxon>
        <taxon>Penicillium</taxon>
    </lineage>
</organism>
<name>A0A9W9KGX1_9EURO</name>
<feature type="domain" description="AMP-binding enzyme C-terminal" evidence="4">
    <location>
        <begin position="109"/>
        <end position="182"/>
    </location>
</feature>
<dbReference type="SUPFAM" id="SSF51735">
    <property type="entry name" value="NAD(P)-binding Rossmann-fold domains"/>
    <property type="match status" value="1"/>
</dbReference>
<dbReference type="PANTHER" id="PTHR44845:SF6">
    <property type="entry name" value="BETA-ALANINE-ACTIVATING ENZYME"/>
    <property type="match status" value="1"/>
</dbReference>
<reference evidence="5" key="1">
    <citation type="submission" date="2022-11" db="EMBL/GenBank/DDBJ databases">
        <authorList>
            <person name="Petersen C."/>
        </authorList>
    </citation>
    <scope>NUCLEOTIDE SEQUENCE</scope>
    <source>
        <strain evidence="5">IBT 34128</strain>
    </source>
</reference>
<dbReference type="Pfam" id="PF13193">
    <property type="entry name" value="AMP-binding_C"/>
    <property type="match status" value="1"/>
</dbReference>
<dbReference type="InterPro" id="IPR045851">
    <property type="entry name" value="AMP-bd_C_sf"/>
</dbReference>
<evidence type="ECO:0000259" key="4">
    <source>
        <dbReference type="Pfam" id="PF13193"/>
    </source>
</evidence>
<dbReference type="Gene3D" id="3.40.50.720">
    <property type="entry name" value="NAD(P)-binding Rossmann-like Domain"/>
    <property type="match status" value="1"/>
</dbReference>
<keyword evidence="6" id="KW-1185">Reference proteome</keyword>
<keyword evidence="2" id="KW-0597">Phosphoprotein</keyword>
<feature type="domain" description="Thioester reductase (TE)" evidence="3">
    <location>
        <begin position="246"/>
        <end position="450"/>
    </location>
</feature>
<dbReference type="PANTHER" id="PTHR44845">
    <property type="entry name" value="CARRIER DOMAIN-CONTAINING PROTEIN"/>
    <property type="match status" value="1"/>
</dbReference>
<keyword evidence="1" id="KW-0596">Phosphopantetheine</keyword>
<evidence type="ECO:0008006" key="7">
    <source>
        <dbReference type="Google" id="ProtNLM"/>
    </source>
</evidence>
<evidence type="ECO:0000256" key="1">
    <source>
        <dbReference type="ARBA" id="ARBA00022450"/>
    </source>
</evidence>
<dbReference type="GeneID" id="81393191"/>
<dbReference type="RefSeq" id="XP_056515090.1">
    <property type="nucleotide sequence ID" value="XM_056654023.1"/>
</dbReference>
<proteinExistence type="predicted"/>